<dbReference type="Gene3D" id="3.30.565.10">
    <property type="entry name" value="Histidine kinase-like ATPase, C-terminal domain"/>
    <property type="match status" value="1"/>
</dbReference>
<dbReference type="PROSITE" id="PS50110">
    <property type="entry name" value="RESPONSE_REGULATORY"/>
    <property type="match status" value="1"/>
</dbReference>
<dbReference type="PROSITE" id="PS50109">
    <property type="entry name" value="HIS_KIN"/>
    <property type="match status" value="1"/>
</dbReference>
<keyword evidence="5" id="KW-0808">Transferase</keyword>
<dbReference type="InterPro" id="IPR001789">
    <property type="entry name" value="Sig_transdc_resp-reg_receiver"/>
</dbReference>
<name>A0AAW3V165_9BURK</name>
<dbReference type="InterPro" id="IPR029016">
    <property type="entry name" value="GAF-like_dom_sf"/>
</dbReference>
<dbReference type="CDD" id="cd00082">
    <property type="entry name" value="HisKA"/>
    <property type="match status" value="1"/>
</dbReference>
<feature type="coiled-coil region" evidence="8">
    <location>
        <begin position="185"/>
        <end position="214"/>
    </location>
</feature>
<proteinExistence type="predicted"/>
<evidence type="ECO:0000256" key="1">
    <source>
        <dbReference type="ARBA" id="ARBA00000085"/>
    </source>
</evidence>
<dbReference type="Pfam" id="PF00072">
    <property type="entry name" value="Response_reg"/>
    <property type="match status" value="1"/>
</dbReference>
<dbReference type="SMART" id="SM00388">
    <property type="entry name" value="HisKA"/>
    <property type="match status" value="1"/>
</dbReference>
<dbReference type="CDD" id="cd00075">
    <property type="entry name" value="HATPase"/>
    <property type="match status" value="1"/>
</dbReference>
<dbReference type="InterPro" id="IPR036890">
    <property type="entry name" value="HATPase_C_sf"/>
</dbReference>
<dbReference type="Gene3D" id="3.30.450.40">
    <property type="match status" value="1"/>
</dbReference>
<dbReference type="PANTHER" id="PTHR43547:SF2">
    <property type="entry name" value="HYBRID SIGNAL TRANSDUCTION HISTIDINE KINASE C"/>
    <property type="match status" value="1"/>
</dbReference>
<protein>
    <recommendedName>
        <fullName evidence="3">histidine kinase</fullName>
        <ecNumber evidence="3">2.7.13.3</ecNumber>
    </recommendedName>
</protein>
<dbReference type="InterPro" id="IPR011006">
    <property type="entry name" value="CheY-like_superfamily"/>
</dbReference>
<dbReference type="SMART" id="SM00387">
    <property type="entry name" value="HATPase_c"/>
    <property type="match status" value="1"/>
</dbReference>
<evidence type="ECO:0000313" key="12">
    <source>
        <dbReference type="Proteomes" id="UP000518681"/>
    </source>
</evidence>
<evidence type="ECO:0000256" key="3">
    <source>
        <dbReference type="ARBA" id="ARBA00012438"/>
    </source>
</evidence>
<evidence type="ECO:0000256" key="5">
    <source>
        <dbReference type="ARBA" id="ARBA00022679"/>
    </source>
</evidence>
<sequence>MIGAAAPPAAEHALRAGTLVTAVLRSRAHRPPDFATENESMHRLAHALTTSHSAMLQTLSDMALHLCEGGSAGIGLLERNTDGCPVFRWVAVSGENVTALNTVTPVADSPSGITLELEAGQLFSFPQRHFACLRDVVPEVIEELVVPIPGEPTPWGTLWVMSHDRDYLFDSEDLRILTSLANFTCAALTMTRAKADAEARAAEAEAVRNALALAEARKDDFIALLSHELRTPLGPIDSAMTAARKLATDNPGVMSALGIADRQLRILKRLVGDLLDASRIRHGKLSLRPSYGLLQDIVADAVTAMKANINNGEHQLHLKVPPQPVTVHADPARLTQVVANLLSNAVKYTPAGGDITLTVEAPDLSIESTHDSSSRHAIIKVKDNGTGISASLLPHVFEMFAQSASARTRAEGGLGIGLALVKHLVAAHNGTVTIASAGEGQGTEVTIRLPIVCETVDESTKSMPHAMTPRRILLVDDNADAIEALGTVLELEGHEVKRATNGPDALSIVESFMPEIALIDITMPGMDGLELAQLLRLRAQCSLTRLVALTGYVNDPTSFQNDERVFDFHLTKPLSLDDLADVLSCS</sequence>
<gene>
    <name evidence="11" type="ORF">GGD69_004300</name>
</gene>
<dbReference type="EC" id="2.7.13.3" evidence="3"/>
<evidence type="ECO:0000256" key="7">
    <source>
        <dbReference type="PROSITE-ProRule" id="PRU00169"/>
    </source>
</evidence>
<dbReference type="Pfam" id="PF00512">
    <property type="entry name" value="HisKA"/>
    <property type="match status" value="1"/>
</dbReference>
<dbReference type="InterPro" id="IPR004358">
    <property type="entry name" value="Sig_transdc_His_kin-like_C"/>
</dbReference>
<accession>A0AAW3V165</accession>
<dbReference type="SUPFAM" id="SSF47384">
    <property type="entry name" value="Homodimeric domain of signal transducing histidine kinase"/>
    <property type="match status" value="1"/>
</dbReference>
<feature type="modified residue" description="4-aspartylphosphate" evidence="7">
    <location>
        <position position="520"/>
    </location>
</feature>
<dbReference type="SUPFAM" id="SSF55874">
    <property type="entry name" value="ATPase domain of HSP90 chaperone/DNA topoisomerase II/histidine kinase"/>
    <property type="match status" value="1"/>
</dbReference>
<evidence type="ECO:0000259" key="9">
    <source>
        <dbReference type="PROSITE" id="PS50109"/>
    </source>
</evidence>
<dbReference type="GO" id="GO:0005886">
    <property type="term" value="C:plasma membrane"/>
    <property type="evidence" value="ECO:0007669"/>
    <property type="project" value="UniProtKB-SubCell"/>
</dbReference>
<evidence type="ECO:0000256" key="4">
    <source>
        <dbReference type="ARBA" id="ARBA00022553"/>
    </source>
</evidence>
<dbReference type="InterPro" id="IPR003661">
    <property type="entry name" value="HisK_dim/P_dom"/>
</dbReference>
<evidence type="ECO:0000259" key="10">
    <source>
        <dbReference type="PROSITE" id="PS50110"/>
    </source>
</evidence>
<dbReference type="SMART" id="SM00448">
    <property type="entry name" value="REC"/>
    <property type="match status" value="1"/>
</dbReference>
<feature type="domain" description="Response regulatory" evidence="10">
    <location>
        <begin position="471"/>
        <end position="586"/>
    </location>
</feature>
<keyword evidence="8" id="KW-0175">Coiled coil</keyword>
<dbReference type="PANTHER" id="PTHR43547">
    <property type="entry name" value="TWO-COMPONENT HISTIDINE KINASE"/>
    <property type="match status" value="1"/>
</dbReference>
<dbReference type="SUPFAM" id="SSF52172">
    <property type="entry name" value="CheY-like"/>
    <property type="match status" value="1"/>
</dbReference>
<dbReference type="InterPro" id="IPR005467">
    <property type="entry name" value="His_kinase_dom"/>
</dbReference>
<dbReference type="SUPFAM" id="SSF55781">
    <property type="entry name" value="GAF domain-like"/>
    <property type="match status" value="1"/>
</dbReference>
<evidence type="ECO:0000256" key="6">
    <source>
        <dbReference type="ARBA" id="ARBA00022777"/>
    </source>
</evidence>
<feature type="domain" description="Histidine kinase" evidence="9">
    <location>
        <begin position="224"/>
        <end position="453"/>
    </location>
</feature>
<evidence type="ECO:0000313" key="11">
    <source>
        <dbReference type="EMBL" id="MBB6203422.1"/>
    </source>
</evidence>
<comment type="subcellular location">
    <subcellularLocation>
        <location evidence="2">Cell inner membrane</location>
        <topology evidence="2">Multi-pass membrane protein</topology>
    </subcellularLocation>
</comment>
<dbReference type="Pfam" id="PF02518">
    <property type="entry name" value="HATPase_c"/>
    <property type="match status" value="1"/>
</dbReference>
<dbReference type="GO" id="GO:0000155">
    <property type="term" value="F:phosphorelay sensor kinase activity"/>
    <property type="evidence" value="ECO:0007669"/>
    <property type="project" value="InterPro"/>
</dbReference>
<reference evidence="11 12" key="1">
    <citation type="submission" date="2020-08" db="EMBL/GenBank/DDBJ databases">
        <title>Genomic Encyclopedia of Type Strains, Phase IV (KMG-V): Genome sequencing to study the core and pangenomes of soil and plant-associated prokaryotes.</title>
        <authorList>
            <person name="Whitman W."/>
        </authorList>
    </citation>
    <scope>NUCLEOTIDE SEQUENCE [LARGE SCALE GENOMIC DNA]</scope>
    <source>
        <strain evidence="11 12">SEMIA 4013</strain>
    </source>
</reference>
<organism evidence="11 12">
    <name type="scientific">Paraburkholderia fungorum</name>
    <dbReference type="NCBI Taxonomy" id="134537"/>
    <lineage>
        <taxon>Bacteria</taxon>
        <taxon>Pseudomonadati</taxon>
        <taxon>Pseudomonadota</taxon>
        <taxon>Betaproteobacteria</taxon>
        <taxon>Burkholderiales</taxon>
        <taxon>Burkholderiaceae</taxon>
        <taxon>Paraburkholderia</taxon>
    </lineage>
</organism>
<dbReference type="Gene3D" id="3.40.50.2300">
    <property type="match status" value="1"/>
</dbReference>
<dbReference type="EMBL" id="JACIIK010000007">
    <property type="protein sequence ID" value="MBB6203422.1"/>
    <property type="molecule type" value="Genomic_DNA"/>
</dbReference>
<keyword evidence="4 7" id="KW-0597">Phosphoprotein</keyword>
<comment type="caution">
    <text evidence="11">The sequence shown here is derived from an EMBL/GenBank/DDBJ whole genome shotgun (WGS) entry which is preliminary data.</text>
</comment>
<dbReference type="FunFam" id="3.30.565.10:FF:000006">
    <property type="entry name" value="Sensor histidine kinase WalK"/>
    <property type="match status" value="1"/>
</dbReference>
<dbReference type="Gene3D" id="1.10.287.130">
    <property type="match status" value="1"/>
</dbReference>
<dbReference type="InterPro" id="IPR003594">
    <property type="entry name" value="HATPase_dom"/>
</dbReference>
<keyword evidence="6 11" id="KW-0418">Kinase</keyword>
<evidence type="ECO:0000256" key="8">
    <source>
        <dbReference type="SAM" id="Coils"/>
    </source>
</evidence>
<comment type="catalytic activity">
    <reaction evidence="1">
        <text>ATP + protein L-histidine = ADP + protein N-phospho-L-histidine.</text>
        <dbReference type="EC" id="2.7.13.3"/>
    </reaction>
</comment>
<dbReference type="AlphaFoldDB" id="A0AAW3V165"/>
<dbReference type="RefSeq" id="WP_028224539.1">
    <property type="nucleotide sequence ID" value="NZ_CP099647.1"/>
</dbReference>
<dbReference type="Proteomes" id="UP000518681">
    <property type="component" value="Unassembled WGS sequence"/>
</dbReference>
<evidence type="ECO:0000256" key="2">
    <source>
        <dbReference type="ARBA" id="ARBA00004429"/>
    </source>
</evidence>
<dbReference type="InterPro" id="IPR036097">
    <property type="entry name" value="HisK_dim/P_sf"/>
</dbReference>
<dbReference type="PRINTS" id="PR00344">
    <property type="entry name" value="BCTRLSENSOR"/>
</dbReference>